<evidence type="ECO:0000313" key="11">
    <source>
        <dbReference type="Proteomes" id="UP001163336"/>
    </source>
</evidence>
<feature type="domain" description="Uracil-DNA glycosylase-like" evidence="9">
    <location>
        <begin position="134"/>
        <end position="287"/>
    </location>
</feature>
<dbReference type="SUPFAM" id="SSF52141">
    <property type="entry name" value="Uracil-DNA glycosylase-like"/>
    <property type="match status" value="1"/>
</dbReference>
<protein>
    <recommendedName>
        <fullName evidence="9">Uracil-DNA glycosylase-like domain-containing protein</fullName>
    </recommendedName>
</protein>
<keyword evidence="11" id="KW-1185">Reference proteome</keyword>
<keyword evidence="6" id="KW-0411">Iron-sulfur</keyword>
<organism evidence="10 11">
    <name type="scientific">Massilia varians</name>
    <dbReference type="NCBI Taxonomy" id="457921"/>
    <lineage>
        <taxon>Bacteria</taxon>
        <taxon>Pseudomonadati</taxon>
        <taxon>Pseudomonadota</taxon>
        <taxon>Betaproteobacteria</taxon>
        <taxon>Burkholderiales</taxon>
        <taxon>Oxalobacteraceae</taxon>
        <taxon>Telluria group</taxon>
        <taxon>Massilia</taxon>
    </lineage>
</organism>
<sequence length="298" mass="30622">MNRLSERDAAFLAEMGIGPLWSLRAAPEAAVEAAPEAAPEAALETAPEAAPAAVAQAAPPAPAQPLAPPPMPRQVAEPAARPAWTPPASDNSAWDLEPEPERLDVSTMDWAALRQAIASCQHCSACSAGRKPVPGAGARQARWLVAAGTASAADEQAGQPLTGEPGKLLDNMLAAVGMSRERDVYVTALVKCRPANAKGGDRAPTAEEVAACRPFLERERELSGAGLVLTLGQVAASGLLGKPLSEPLAGARGTVHRLGDVPLVATLHPGELLRRGADKALAWADLCRARAAADGRAG</sequence>
<dbReference type="InterPro" id="IPR005122">
    <property type="entry name" value="Uracil-DNA_glycosylase-like"/>
</dbReference>
<evidence type="ECO:0000256" key="1">
    <source>
        <dbReference type="ARBA" id="ARBA00022485"/>
    </source>
</evidence>
<dbReference type="RefSeq" id="WP_281914063.1">
    <property type="nucleotide sequence ID" value="NZ_AP026966.1"/>
</dbReference>
<evidence type="ECO:0000256" key="5">
    <source>
        <dbReference type="ARBA" id="ARBA00023004"/>
    </source>
</evidence>
<keyword evidence="4" id="KW-0378">Hydrolase</keyword>
<evidence type="ECO:0000259" key="9">
    <source>
        <dbReference type="SMART" id="SM00986"/>
    </source>
</evidence>
<evidence type="ECO:0000256" key="4">
    <source>
        <dbReference type="ARBA" id="ARBA00022801"/>
    </source>
</evidence>
<keyword evidence="7" id="KW-0234">DNA repair</keyword>
<gene>
    <name evidence="10" type="ORF">MasN3_21360</name>
</gene>
<dbReference type="EMBL" id="AP026966">
    <property type="protein sequence ID" value="BDT58642.1"/>
    <property type="molecule type" value="Genomic_DNA"/>
</dbReference>
<dbReference type="PANTHER" id="PTHR33693:SF1">
    <property type="entry name" value="TYPE-4 URACIL-DNA GLYCOSYLASE"/>
    <property type="match status" value="1"/>
</dbReference>
<proteinExistence type="predicted"/>
<feature type="compositionally biased region" description="Pro residues" evidence="8">
    <location>
        <begin position="59"/>
        <end position="72"/>
    </location>
</feature>
<dbReference type="InterPro" id="IPR051536">
    <property type="entry name" value="UDG_Type-4/5"/>
</dbReference>
<dbReference type="SMART" id="SM00987">
    <property type="entry name" value="UreE_C"/>
    <property type="match status" value="1"/>
</dbReference>
<evidence type="ECO:0000256" key="3">
    <source>
        <dbReference type="ARBA" id="ARBA00022763"/>
    </source>
</evidence>
<evidence type="ECO:0000256" key="8">
    <source>
        <dbReference type="SAM" id="MobiDB-lite"/>
    </source>
</evidence>
<reference evidence="10" key="1">
    <citation type="submission" date="2022-11" db="EMBL/GenBank/DDBJ databases">
        <title>Isolation and characterization of PLA-degrading bacterium Massilia sp. from Antarctic soil.</title>
        <authorList>
            <person name="Sato K."/>
            <person name="Gomez-Fuentes C."/>
            <person name="Ahmad S.A."/>
            <person name="Zulkharnain A."/>
        </authorList>
    </citation>
    <scope>NUCLEOTIDE SEQUENCE</scope>
    <source>
        <strain evidence="10">N-3</strain>
    </source>
</reference>
<dbReference type="InterPro" id="IPR036895">
    <property type="entry name" value="Uracil-DNA_glycosylase-like_sf"/>
</dbReference>
<name>A0ABM8C5Y4_9BURK</name>
<keyword evidence="1" id="KW-0004">4Fe-4S</keyword>
<dbReference type="Proteomes" id="UP001163336">
    <property type="component" value="Chromosome"/>
</dbReference>
<feature type="region of interest" description="Disordered" evidence="8">
    <location>
        <begin position="26"/>
        <end position="96"/>
    </location>
</feature>
<evidence type="ECO:0000256" key="2">
    <source>
        <dbReference type="ARBA" id="ARBA00022723"/>
    </source>
</evidence>
<keyword evidence="2" id="KW-0479">Metal-binding</keyword>
<keyword evidence="5" id="KW-0408">Iron</keyword>
<dbReference type="Pfam" id="PF03167">
    <property type="entry name" value="UDG"/>
    <property type="match status" value="1"/>
</dbReference>
<dbReference type="SMART" id="SM00986">
    <property type="entry name" value="UDG"/>
    <property type="match status" value="1"/>
</dbReference>
<evidence type="ECO:0000313" key="10">
    <source>
        <dbReference type="EMBL" id="BDT58642.1"/>
    </source>
</evidence>
<accession>A0ABM8C5Y4</accession>
<dbReference type="CDD" id="cd10030">
    <property type="entry name" value="UDG-F4_TTUDGA_SPO1dp_like"/>
    <property type="match status" value="1"/>
</dbReference>
<keyword evidence="3" id="KW-0227">DNA damage</keyword>
<feature type="compositionally biased region" description="Low complexity" evidence="8">
    <location>
        <begin position="26"/>
        <end position="58"/>
    </location>
</feature>
<evidence type="ECO:0000256" key="7">
    <source>
        <dbReference type="ARBA" id="ARBA00023204"/>
    </source>
</evidence>
<evidence type="ECO:0000256" key="6">
    <source>
        <dbReference type="ARBA" id="ARBA00023014"/>
    </source>
</evidence>
<dbReference type="Gene3D" id="3.40.470.10">
    <property type="entry name" value="Uracil-DNA glycosylase-like domain"/>
    <property type="match status" value="1"/>
</dbReference>
<dbReference type="PANTHER" id="PTHR33693">
    <property type="entry name" value="TYPE-5 URACIL-DNA GLYCOSYLASE"/>
    <property type="match status" value="1"/>
</dbReference>